<keyword evidence="10" id="KW-0968">Cytoplasmic vesicle</keyword>
<dbReference type="GO" id="GO:0015031">
    <property type="term" value="P:protein transport"/>
    <property type="evidence" value="ECO:0007669"/>
    <property type="project" value="UniProtKB-KW"/>
</dbReference>
<evidence type="ECO:0000256" key="8">
    <source>
        <dbReference type="ARBA" id="ARBA00023034"/>
    </source>
</evidence>
<dbReference type="GO" id="GO:0006888">
    <property type="term" value="P:endoplasmic reticulum to Golgi vesicle-mediated transport"/>
    <property type="evidence" value="ECO:0007669"/>
    <property type="project" value="TreeGrafter"/>
</dbReference>
<dbReference type="SUPFAM" id="SSF48452">
    <property type="entry name" value="TPR-like"/>
    <property type="match status" value="1"/>
</dbReference>
<dbReference type="Pfam" id="PF04733">
    <property type="entry name" value="Coatomer_E"/>
    <property type="match status" value="1"/>
</dbReference>
<sequence>MEGTLQIRDFFYAGYKNYCLRRFETAGEEERKEAEEYIYQIYMMENEKKDMIINLKNSTNENLQLLYMYYKHYYLKEKMQDENSLLNEIKKLKITSVNGNILKSRFFFDYELLQECFELMQDGPIEVISSKILLLLHMNRHDLASQMINEYKKMNDEIPIIKIMLAIFYLYDDNNKESFLIFDDLESMYESTVNDISTIILNGKGVSNILNYEFNDAKELLKKALHEDISNGDVLHNLITCSLYLYELEDANEYLNKLYDSYPSHESLSLLKQIDHEVDTFAPQF</sequence>
<evidence type="ECO:0000313" key="12">
    <source>
        <dbReference type="Proteomes" id="UP000195521"/>
    </source>
</evidence>
<evidence type="ECO:0000256" key="9">
    <source>
        <dbReference type="ARBA" id="ARBA00023136"/>
    </source>
</evidence>
<keyword evidence="7" id="KW-0653">Protein transport</keyword>
<evidence type="ECO:0000256" key="10">
    <source>
        <dbReference type="ARBA" id="ARBA00023329"/>
    </source>
</evidence>
<evidence type="ECO:0000256" key="1">
    <source>
        <dbReference type="ARBA" id="ARBA00004255"/>
    </source>
</evidence>
<dbReference type="OrthoDB" id="310217at2759"/>
<dbReference type="PANTHER" id="PTHR10805:SF0">
    <property type="entry name" value="COATOMER SUBUNIT EPSILON"/>
    <property type="match status" value="1"/>
</dbReference>
<protein>
    <submittedName>
        <fullName evidence="11">Coatomer epsilon subunit</fullName>
    </submittedName>
</protein>
<dbReference type="GO" id="GO:0000139">
    <property type="term" value="C:Golgi membrane"/>
    <property type="evidence" value="ECO:0007669"/>
    <property type="project" value="UniProtKB-SubCell"/>
</dbReference>
<dbReference type="Proteomes" id="UP000195521">
    <property type="component" value="Unassembled WGS sequence"/>
</dbReference>
<dbReference type="PANTHER" id="PTHR10805">
    <property type="entry name" value="COATOMER SUBUNIT EPSILON"/>
    <property type="match status" value="1"/>
</dbReference>
<dbReference type="GO" id="GO:0030126">
    <property type="term" value="C:COPI vesicle coat"/>
    <property type="evidence" value="ECO:0007669"/>
    <property type="project" value="TreeGrafter"/>
</dbReference>
<evidence type="ECO:0000256" key="5">
    <source>
        <dbReference type="ARBA" id="ARBA00022490"/>
    </source>
</evidence>
<comment type="caution">
    <text evidence="11">The sequence shown here is derived from an EMBL/GenBank/DDBJ whole genome shotgun (WGS) entry which is preliminary data.</text>
</comment>
<gene>
    <name evidence="11" type="ORF">PGO_011010</name>
</gene>
<reference evidence="12" key="1">
    <citation type="submission" date="2017-04" db="EMBL/GenBank/DDBJ databases">
        <title>Plasmodium gonderi genome.</title>
        <authorList>
            <person name="Arisue N."/>
            <person name="Honma H."/>
            <person name="Kawai S."/>
            <person name="Tougan T."/>
            <person name="Tanabe K."/>
            <person name="Horii T."/>
        </authorList>
    </citation>
    <scope>NUCLEOTIDE SEQUENCE [LARGE SCALE GENOMIC DNA]</scope>
    <source>
        <strain evidence="12">ATCC 30045</strain>
    </source>
</reference>
<proteinExistence type="inferred from homology"/>
<comment type="subcellular location">
    <subcellularLocation>
        <location evidence="2">Cytoplasmic vesicle</location>
        <location evidence="2">COPI-coated vesicle membrane</location>
        <topology evidence="2">Peripheral membrane protein</topology>
        <orientation evidence="2">Cytoplasmic side</orientation>
    </subcellularLocation>
    <subcellularLocation>
        <location evidence="1">Golgi apparatus membrane</location>
        <topology evidence="1">Peripheral membrane protein</topology>
        <orientation evidence="1">Cytoplasmic side</orientation>
    </subcellularLocation>
</comment>
<name>A0A1Y1JET8_PLAGO</name>
<dbReference type="EMBL" id="BDQF01000001">
    <property type="protein sequence ID" value="GAW78953.1"/>
    <property type="molecule type" value="Genomic_DNA"/>
</dbReference>
<evidence type="ECO:0000256" key="3">
    <source>
        <dbReference type="ARBA" id="ARBA00008827"/>
    </source>
</evidence>
<evidence type="ECO:0000256" key="4">
    <source>
        <dbReference type="ARBA" id="ARBA00022448"/>
    </source>
</evidence>
<dbReference type="InterPro" id="IPR006822">
    <property type="entry name" value="Coatomer_esu"/>
</dbReference>
<dbReference type="InterPro" id="IPR011990">
    <property type="entry name" value="TPR-like_helical_dom_sf"/>
</dbReference>
<dbReference type="RefSeq" id="XP_028541542.1">
    <property type="nucleotide sequence ID" value="XM_028685741.1"/>
</dbReference>
<keyword evidence="9" id="KW-0472">Membrane</keyword>
<accession>A0A1Y1JET8</accession>
<evidence type="ECO:0000256" key="7">
    <source>
        <dbReference type="ARBA" id="ARBA00022927"/>
    </source>
</evidence>
<dbReference type="AlphaFoldDB" id="A0A1Y1JET8"/>
<comment type="similarity">
    <text evidence="3">Belongs to the COPE family.</text>
</comment>
<keyword evidence="4" id="KW-0813">Transport</keyword>
<evidence type="ECO:0000256" key="6">
    <source>
        <dbReference type="ARBA" id="ARBA00022892"/>
    </source>
</evidence>
<dbReference type="GO" id="GO:0005198">
    <property type="term" value="F:structural molecule activity"/>
    <property type="evidence" value="ECO:0007669"/>
    <property type="project" value="InterPro"/>
</dbReference>
<keyword evidence="12" id="KW-1185">Reference proteome</keyword>
<dbReference type="GeneID" id="39745651"/>
<keyword evidence="8" id="KW-0333">Golgi apparatus</keyword>
<keyword evidence="5" id="KW-0963">Cytoplasm</keyword>
<organism evidence="11 12">
    <name type="scientific">Plasmodium gonderi</name>
    <dbReference type="NCBI Taxonomy" id="77519"/>
    <lineage>
        <taxon>Eukaryota</taxon>
        <taxon>Sar</taxon>
        <taxon>Alveolata</taxon>
        <taxon>Apicomplexa</taxon>
        <taxon>Aconoidasida</taxon>
        <taxon>Haemosporida</taxon>
        <taxon>Plasmodiidae</taxon>
        <taxon>Plasmodium</taxon>
        <taxon>Plasmodium (Plasmodium)</taxon>
    </lineage>
</organism>
<dbReference type="OMA" id="YIYQIYM"/>
<dbReference type="GO" id="GO:0006890">
    <property type="term" value="P:retrograde vesicle-mediated transport, Golgi to endoplasmic reticulum"/>
    <property type="evidence" value="ECO:0007669"/>
    <property type="project" value="InterPro"/>
</dbReference>
<dbReference type="Gene3D" id="1.25.40.10">
    <property type="entry name" value="Tetratricopeptide repeat domain"/>
    <property type="match status" value="1"/>
</dbReference>
<evidence type="ECO:0000313" key="11">
    <source>
        <dbReference type="EMBL" id="GAW78953.1"/>
    </source>
</evidence>
<evidence type="ECO:0000256" key="2">
    <source>
        <dbReference type="ARBA" id="ARBA00004347"/>
    </source>
</evidence>
<dbReference type="GO" id="GO:0006891">
    <property type="term" value="P:intra-Golgi vesicle-mediated transport"/>
    <property type="evidence" value="ECO:0007669"/>
    <property type="project" value="TreeGrafter"/>
</dbReference>
<keyword evidence="6" id="KW-0931">ER-Golgi transport</keyword>